<evidence type="ECO:0000256" key="4">
    <source>
        <dbReference type="SAM" id="Phobius"/>
    </source>
</evidence>
<evidence type="ECO:0000313" key="5">
    <source>
        <dbReference type="EMBL" id="ULN51406.1"/>
    </source>
</evidence>
<feature type="region of interest" description="Disordered" evidence="3">
    <location>
        <begin position="1"/>
        <end position="21"/>
    </location>
</feature>
<dbReference type="PANTHER" id="PTHR37042:SF4">
    <property type="entry name" value="OUTER MEMBRANE PROTEIN RV1973"/>
    <property type="match status" value="1"/>
</dbReference>
<keyword evidence="6" id="KW-1185">Reference proteome</keyword>
<gene>
    <name evidence="5" type="ORF">MIU77_10795</name>
</gene>
<dbReference type="Proteomes" id="UP001055200">
    <property type="component" value="Chromosome"/>
</dbReference>
<dbReference type="PANTHER" id="PTHR37042">
    <property type="entry name" value="OUTER MEMBRANE PROTEIN RV1973"/>
    <property type="match status" value="1"/>
</dbReference>
<feature type="compositionally biased region" description="Acidic residues" evidence="3">
    <location>
        <begin position="69"/>
        <end position="86"/>
    </location>
</feature>
<proteinExistence type="predicted"/>
<dbReference type="EMBL" id="CP092365">
    <property type="protein sequence ID" value="ULN51406.1"/>
    <property type="molecule type" value="Genomic_DNA"/>
</dbReference>
<keyword evidence="4" id="KW-0812">Transmembrane</keyword>
<reference evidence="5" key="1">
    <citation type="submission" date="2022-08" db="EMBL/GenBank/DDBJ databases">
        <title>Complete genome sequence of 14 non-tuberculosis mycobacteria type-strains.</title>
        <authorList>
            <person name="Igarashi Y."/>
            <person name="Osugi A."/>
            <person name="Mitarai S."/>
        </authorList>
    </citation>
    <scope>NUCLEOTIDE SEQUENCE</scope>
    <source>
        <strain evidence="5">DSM 45575</strain>
    </source>
</reference>
<evidence type="ECO:0000313" key="6">
    <source>
        <dbReference type="Proteomes" id="UP001055200"/>
    </source>
</evidence>
<accession>A0ABY3U0Y7</accession>
<evidence type="ECO:0000256" key="1">
    <source>
        <dbReference type="ARBA" id="ARBA00004370"/>
    </source>
</evidence>
<keyword evidence="4" id="KW-1133">Transmembrane helix</keyword>
<name>A0ABY3U0Y7_9MYCO</name>
<evidence type="ECO:0000256" key="2">
    <source>
        <dbReference type="ARBA" id="ARBA00023136"/>
    </source>
</evidence>
<evidence type="ECO:0000256" key="3">
    <source>
        <dbReference type="SAM" id="MobiDB-lite"/>
    </source>
</evidence>
<sequence length="268" mass="28631">MTARDPATPEPTDNVQDRTDALTLAEAEAEAAEAAAEAARTRAALLRLRNGGDDPDGAPPAAVTTGEDGKDDEDDETRPPTDEDDATTGAQTPARQAPRRARRLHRIGRPLRWVAATLAVLATGGLIAAAVVMLIDHHGVQQRERVHAEYAAAARQGVVTLMSLNYETVEDDVQDILDNTTGDFRQDFADHAEDFTKVAREAKTVTEATATVAGVESSSDTDAVVLVAAETKVTNTAGAKDEPRSWRLSVHLTREGDQIKMSKVDFAA</sequence>
<keyword evidence="2 4" id="KW-0472">Membrane</keyword>
<feature type="region of interest" description="Disordered" evidence="3">
    <location>
        <begin position="46"/>
        <end position="101"/>
    </location>
</feature>
<organism evidence="5 6">
    <name type="scientific">Mycolicibacillus parakoreensis</name>
    <dbReference type="NCBI Taxonomy" id="1069221"/>
    <lineage>
        <taxon>Bacteria</taxon>
        <taxon>Bacillati</taxon>
        <taxon>Actinomycetota</taxon>
        <taxon>Actinomycetes</taxon>
        <taxon>Mycobacteriales</taxon>
        <taxon>Mycobacteriaceae</taxon>
        <taxon>Mycolicibacillus</taxon>
    </lineage>
</organism>
<evidence type="ECO:0008006" key="7">
    <source>
        <dbReference type="Google" id="ProtNLM"/>
    </source>
</evidence>
<comment type="subcellular location">
    <subcellularLocation>
        <location evidence="1">Membrane</location>
    </subcellularLocation>
</comment>
<dbReference type="RefSeq" id="WP_240169689.1">
    <property type="nucleotide sequence ID" value="NZ_CP092365.1"/>
</dbReference>
<feature type="transmembrane region" description="Helical" evidence="4">
    <location>
        <begin position="113"/>
        <end position="135"/>
    </location>
</feature>
<protein>
    <recommendedName>
        <fullName evidence="7">Mce associated membrane protein</fullName>
    </recommendedName>
</protein>